<dbReference type="GO" id="GO:0004190">
    <property type="term" value="F:aspartic-type endopeptidase activity"/>
    <property type="evidence" value="ECO:0007669"/>
    <property type="project" value="UniProtKB-KW"/>
</dbReference>
<dbReference type="EMBL" id="KC905051">
    <property type="protein sequence ID" value="AHL68248.1"/>
    <property type="molecule type" value="mRNA"/>
</dbReference>
<dbReference type="FunFam" id="2.40.70.10:FF:000036">
    <property type="entry name" value="Vacuolar aspartic protease"/>
    <property type="match status" value="1"/>
</dbReference>
<dbReference type="PROSITE" id="PS51767">
    <property type="entry name" value="PEPTIDASE_A1"/>
    <property type="match status" value="1"/>
</dbReference>
<evidence type="ECO:0000256" key="3">
    <source>
        <dbReference type="ARBA" id="ARBA00022554"/>
    </source>
</evidence>
<evidence type="ECO:0000256" key="4">
    <source>
        <dbReference type="ARBA" id="ARBA00022670"/>
    </source>
</evidence>
<keyword evidence="7 12" id="KW-0378">Hydrolase</keyword>
<evidence type="ECO:0000256" key="10">
    <source>
        <dbReference type="PIRSR" id="PIRSR601461-1"/>
    </source>
</evidence>
<keyword evidence="4 12" id="KW-0645">Protease</keyword>
<evidence type="ECO:0000256" key="9">
    <source>
        <dbReference type="ARBA" id="ARBA00023180"/>
    </source>
</evidence>
<keyword evidence="6 12" id="KW-0064">Aspartyl protease</keyword>
<dbReference type="AlphaFoldDB" id="W8RBK8"/>
<feature type="disulfide bond" evidence="11">
    <location>
        <begin position="131"/>
        <end position="136"/>
    </location>
</feature>
<dbReference type="InterPro" id="IPR033121">
    <property type="entry name" value="PEPTIDASE_A1"/>
</dbReference>
<dbReference type="PRINTS" id="PR00792">
    <property type="entry name" value="PEPSIN"/>
</dbReference>
<dbReference type="InterPro" id="IPR021109">
    <property type="entry name" value="Peptidase_aspartic_dom_sf"/>
</dbReference>
<evidence type="ECO:0000256" key="8">
    <source>
        <dbReference type="ARBA" id="ARBA00023157"/>
    </source>
</evidence>
<evidence type="ECO:0000313" key="15">
    <source>
        <dbReference type="EMBL" id="AHL68248.1"/>
    </source>
</evidence>
<feature type="active site" evidence="10">
    <location>
        <position position="300"/>
    </location>
</feature>
<sequence>MILSRFAPLALLPFVAADGVHKLKLTKLPPATSNPLLESAYLAEKYGGGSQMPLSAGIGRNVRVSRPTVKDGEELFWTQDEFSTEGGHNVPLSNFMNAQYFAEITLGTPPQSFKVILDTGSSNLWVPSTKCTSIACFLHAKYDSTASSTYKANGSEFSIQYGSGSMEGFVSQDVLTIGDITIKNQDFAEATKEPGLAFAFGKFDGILGLGYDTISVNHITPPFYQMMNQKLVDSPVFSFRLGSSEEDGGEAIFGGVDETAYSGKIEYVPVRRKAYWEVELESIKLGDDELELDNTGAAIDTGTSLIALPSDLAEMLNAQIGAKKSWNGQYTVDCAKVPTLPDLTFYFSGKPYTLKGTDYVLEVQGTCMSSFTGIDINLPGGGALWIIGDVFLRKYYTVYDHGRDAVGFALAK</sequence>
<evidence type="ECO:0000256" key="6">
    <source>
        <dbReference type="ARBA" id="ARBA00022750"/>
    </source>
</evidence>
<dbReference type="Pfam" id="PF00026">
    <property type="entry name" value="Asp"/>
    <property type="match status" value="1"/>
</dbReference>
<keyword evidence="3" id="KW-0926">Vacuole</keyword>
<dbReference type="InterPro" id="IPR001461">
    <property type="entry name" value="Aspartic_peptidase_A1"/>
</dbReference>
<dbReference type="GO" id="GO:0000324">
    <property type="term" value="C:fungal-type vacuole"/>
    <property type="evidence" value="ECO:0007669"/>
    <property type="project" value="InterPro"/>
</dbReference>
<dbReference type="CDD" id="cd05488">
    <property type="entry name" value="Proteinase_A_fungi"/>
    <property type="match status" value="1"/>
</dbReference>
<keyword evidence="9" id="KW-0325">Glycoprotein</keyword>
<keyword evidence="8 11" id="KW-1015">Disulfide bond</keyword>
<evidence type="ECO:0000256" key="7">
    <source>
        <dbReference type="ARBA" id="ARBA00022801"/>
    </source>
</evidence>
<feature type="domain" description="Peptidase A1" evidence="14">
    <location>
        <begin position="100"/>
        <end position="409"/>
    </location>
</feature>
<dbReference type="SUPFAM" id="SSF50630">
    <property type="entry name" value="Acid proteases"/>
    <property type="match status" value="1"/>
</dbReference>
<proteinExistence type="evidence at transcript level"/>
<feature type="signal peptide" evidence="13">
    <location>
        <begin position="1"/>
        <end position="17"/>
    </location>
</feature>
<dbReference type="PANTHER" id="PTHR47966:SF51">
    <property type="entry name" value="BETA-SITE APP-CLEAVING ENZYME, ISOFORM A-RELATED"/>
    <property type="match status" value="1"/>
</dbReference>
<evidence type="ECO:0000256" key="13">
    <source>
        <dbReference type="SAM" id="SignalP"/>
    </source>
</evidence>
<dbReference type="GO" id="GO:0006508">
    <property type="term" value="P:proteolysis"/>
    <property type="evidence" value="ECO:0007669"/>
    <property type="project" value="UniProtKB-KW"/>
</dbReference>
<reference evidence="15" key="1">
    <citation type="journal article" date="2013" name="ChemBioChem">
        <title>Enzymatic aerobic alkene cleavage catalyzed by a Mn(3+) -dependent proteinase a homologue.</title>
        <authorList>
            <person name="Rajagopalan A."/>
            <person name="Schober M."/>
            <person name="Emmerstorfer A."/>
            <person name="Hammerer L."/>
            <person name="Migglautsch A."/>
            <person name="Seisser B."/>
            <person name="Glueck S.M."/>
            <person name="Niehaus F."/>
            <person name="Eck J."/>
            <person name="Pichler H."/>
            <person name="Gruber K."/>
            <person name="Kroutil W."/>
        </authorList>
    </citation>
    <scope>NUCLEOTIDE SEQUENCE</scope>
    <source>
        <strain evidence="15">NCAIM</strain>
    </source>
</reference>
<dbReference type="PROSITE" id="PS00141">
    <property type="entry name" value="ASP_PROTEASE"/>
    <property type="match status" value="2"/>
</dbReference>
<dbReference type="InterPro" id="IPR033819">
    <property type="entry name" value="Saccharopepsin"/>
</dbReference>
<dbReference type="PANTHER" id="PTHR47966">
    <property type="entry name" value="BETA-SITE APP-CLEAVING ENZYME, ISOFORM A-RELATED"/>
    <property type="match status" value="1"/>
</dbReference>
<evidence type="ECO:0000259" key="14">
    <source>
        <dbReference type="PROSITE" id="PS51767"/>
    </source>
</evidence>
<evidence type="ECO:0000256" key="2">
    <source>
        <dbReference type="ARBA" id="ARBA00007447"/>
    </source>
</evidence>
<feature type="active site" evidence="10">
    <location>
        <position position="118"/>
    </location>
</feature>
<accession>W8RBK8</accession>
<evidence type="ECO:0000256" key="1">
    <source>
        <dbReference type="ARBA" id="ARBA00004116"/>
    </source>
</evidence>
<evidence type="ECO:0000256" key="12">
    <source>
        <dbReference type="RuleBase" id="RU000454"/>
    </source>
</evidence>
<dbReference type="Gene3D" id="2.40.70.10">
    <property type="entry name" value="Acid Proteases"/>
    <property type="match status" value="2"/>
</dbReference>
<dbReference type="FunFam" id="2.40.70.10:FF:000002">
    <property type="entry name" value="Vacuolar aspartic proteinase"/>
    <property type="match status" value="1"/>
</dbReference>
<protein>
    <submittedName>
        <fullName evidence="15">Mn(III)-dependent proteinase A-like protein</fullName>
    </submittedName>
</protein>
<evidence type="ECO:0000256" key="5">
    <source>
        <dbReference type="ARBA" id="ARBA00022729"/>
    </source>
</evidence>
<feature type="chain" id="PRO_5004914940" evidence="13">
    <location>
        <begin position="18"/>
        <end position="412"/>
    </location>
</feature>
<evidence type="ECO:0000256" key="11">
    <source>
        <dbReference type="PIRSR" id="PIRSR601461-2"/>
    </source>
</evidence>
<keyword evidence="5 13" id="KW-0732">Signal</keyword>
<comment type="similarity">
    <text evidence="2 12">Belongs to the peptidase A1 family.</text>
</comment>
<comment type="subcellular location">
    <subcellularLocation>
        <location evidence="1">Vacuole</location>
    </subcellularLocation>
</comment>
<organism evidence="15">
    <name type="scientific">Trametes hirsuta</name>
    <name type="common">White-rot fungus</name>
    <name type="synonym">Coriolus hirsutus</name>
    <dbReference type="NCBI Taxonomy" id="5327"/>
    <lineage>
        <taxon>Eukaryota</taxon>
        <taxon>Fungi</taxon>
        <taxon>Dikarya</taxon>
        <taxon>Basidiomycota</taxon>
        <taxon>Agaricomycotina</taxon>
        <taxon>Agaricomycetes</taxon>
        <taxon>Polyporales</taxon>
        <taxon>Polyporaceae</taxon>
        <taxon>Trametes</taxon>
    </lineage>
</organism>
<name>W8RBK8_TRAHI</name>
<dbReference type="InterPro" id="IPR001969">
    <property type="entry name" value="Aspartic_peptidase_AS"/>
</dbReference>